<feature type="compositionally biased region" description="Polar residues" evidence="8">
    <location>
        <begin position="303"/>
        <end position="312"/>
    </location>
</feature>
<dbReference type="InterPro" id="IPR038051">
    <property type="entry name" value="XRCC4-like_N_sf"/>
</dbReference>
<evidence type="ECO:0000256" key="4">
    <source>
        <dbReference type="ARBA" id="ARBA00023204"/>
    </source>
</evidence>
<dbReference type="PANTHER" id="PTHR32235:SF1">
    <property type="entry name" value="NON-HOMOLOGOUS END-JOINING FACTOR 1"/>
    <property type="match status" value="1"/>
</dbReference>
<feature type="compositionally biased region" description="Acidic residues" evidence="8">
    <location>
        <begin position="457"/>
        <end position="470"/>
    </location>
</feature>
<comment type="subcellular location">
    <subcellularLocation>
        <location evidence="1">Nucleus</location>
    </subcellularLocation>
</comment>
<comment type="similarity">
    <text evidence="6">Belongs to the XRCC4-XLF family. XLF subfamily.</text>
</comment>
<dbReference type="InterPro" id="IPR052287">
    <property type="entry name" value="NHEJ_factor"/>
</dbReference>
<keyword evidence="2" id="KW-0227">DNA damage</keyword>
<protein>
    <recommendedName>
        <fullName evidence="7">Non-homologous end-joining factor 1</fullName>
    </recommendedName>
</protein>
<dbReference type="CDD" id="cd22285">
    <property type="entry name" value="HD_XLF_N"/>
    <property type="match status" value="1"/>
</dbReference>
<evidence type="ECO:0000256" key="3">
    <source>
        <dbReference type="ARBA" id="ARBA00023125"/>
    </source>
</evidence>
<evidence type="ECO:0000259" key="9">
    <source>
        <dbReference type="Pfam" id="PF09302"/>
    </source>
</evidence>
<dbReference type="Gene3D" id="2.170.210.10">
    <property type="entry name" value="DNA double-strand break repair and VJ recombination XRCC4, N-terminal"/>
    <property type="match status" value="1"/>
</dbReference>
<feature type="compositionally biased region" description="Basic and acidic residues" evidence="8">
    <location>
        <begin position="570"/>
        <end position="603"/>
    </location>
</feature>
<dbReference type="GO" id="GO:0045027">
    <property type="term" value="F:DNA end binding"/>
    <property type="evidence" value="ECO:0007669"/>
    <property type="project" value="TreeGrafter"/>
</dbReference>
<evidence type="ECO:0000256" key="2">
    <source>
        <dbReference type="ARBA" id="ARBA00022763"/>
    </source>
</evidence>
<feature type="region of interest" description="Disordered" evidence="8">
    <location>
        <begin position="302"/>
        <end position="622"/>
    </location>
</feature>
<evidence type="ECO:0000256" key="6">
    <source>
        <dbReference type="ARBA" id="ARBA00025747"/>
    </source>
</evidence>
<accession>A0AA97PJB1</accession>
<evidence type="ECO:0000256" key="5">
    <source>
        <dbReference type="ARBA" id="ARBA00023242"/>
    </source>
</evidence>
<dbReference type="EMBL" id="JH793088">
    <property type="protein sequence ID" value="ELQ36727.1"/>
    <property type="molecule type" value="Genomic_DNA"/>
</dbReference>
<dbReference type="AlphaFoldDB" id="A0AA97PJB1"/>
<keyword evidence="3" id="KW-0238">DNA-binding</keyword>
<feature type="compositionally biased region" description="Acidic residues" evidence="8">
    <location>
        <begin position="332"/>
        <end position="341"/>
    </location>
</feature>
<evidence type="ECO:0000256" key="8">
    <source>
        <dbReference type="SAM" id="MobiDB-lite"/>
    </source>
</evidence>
<feature type="compositionally biased region" description="Acidic residues" evidence="8">
    <location>
        <begin position="367"/>
        <end position="382"/>
    </location>
</feature>
<proteinExistence type="inferred from homology"/>
<keyword evidence="4" id="KW-0234">DNA repair</keyword>
<dbReference type="InterPro" id="IPR015381">
    <property type="entry name" value="XLF-like_N"/>
</dbReference>
<dbReference type="Pfam" id="PF21928">
    <property type="entry name" value="XLF_CC"/>
    <property type="match status" value="1"/>
</dbReference>
<evidence type="ECO:0000313" key="11">
    <source>
        <dbReference type="EMBL" id="ELQ36727.1"/>
    </source>
</evidence>
<gene>
    <name evidence="11" type="ORF">OOU_Y34scaffold00641g11</name>
</gene>
<evidence type="ECO:0000256" key="1">
    <source>
        <dbReference type="ARBA" id="ARBA00004123"/>
    </source>
</evidence>
<feature type="domain" description="XLF-like N-terminal" evidence="9">
    <location>
        <begin position="8"/>
        <end position="136"/>
    </location>
</feature>
<reference evidence="11" key="1">
    <citation type="journal article" date="2012" name="PLoS Genet.">
        <title>Comparative analysis of the genomes of two field isolates of the rice blast fungus Magnaporthe oryzae.</title>
        <authorList>
            <person name="Xue M."/>
            <person name="Yang J."/>
            <person name="Li Z."/>
            <person name="Hu S."/>
            <person name="Yao N."/>
            <person name="Dean R.A."/>
            <person name="Zhao W."/>
            <person name="Shen M."/>
            <person name="Zhang H."/>
            <person name="Li C."/>
            <person name="Liu L."/>
            <person name="Cao L."/>
            <person name="Xu X."/>
            <person name="Xing Y."/>
            <person name="Hsiang T."/>
            <person name="Zhang Z."/>
            <person name="Xu J.R."/>
            <person name="Peng Y.L."/>
        </authorList>
    </citation>
    <scope>NUCLEOTIDE SEQUENCE</scope>
    <source>
        <strain evidence="11">Y34</strain>
    </source>
</reference>
<dbReference type="GO" id="GO:0032807">
    <property type="term" value="C:DNA ligase IV complex"/>
    <property type="evidence" value="ECO:0007669"/>
    <property type="project" value="TreeGrafter"/>
</dbReference>
<name>A0AA97PJB1_PYRO3</name>
<dbReference type="Pfam" id="PF09302">
    <property type="entry name" value="XLF"/>
    <property type="match status" value="1"/>
</dbReference>
<feature type="compositionally biased region" description="Acidic residues" evidence="8">
    <location>
        <begin position="423"/>
        <end position="435"/>
    </location>
</feature>
<evidence type="ECO:0000256" key="7">
    <source>
        <dbReference type="ARBA" id="ARBA00044529"/>
    </source>
</evidence>
<keyword evidence="5" id="KW-0539">Nucleus</keyword>
<dbReference type="InterPro" id="IPR053829">
    <property type="entry name" value="XLF-like_CC"/>
</dbReference>
<feature type="domain" description="XLF-like coiled-coil region" evidence="10">
    <location>
        <begin position="140"/>
        <end position="190"/>
    </location>
</feature>
<dbReference type="Proteomes" id="UP000011086">
    <property type="component" value="Unassembled WGS sequence"/>
</dbReference>
<feature type="compositionally biased region" description="Low complexity" evidence="8">
    <location>
        <begin position="395"/>
        <end position="411"/>
    </location>
</feature>
<sequence>MASEKHASWRPLPVSHHAVPNLLVSAAFSTSPVSYSVYITDLANVWLERLDRRAILLRSLEEKTSIDPSDDPENFKELLHRIGSAFDAENPHHADASLALTSGLETPTGGVNDLILEVTCILPAGLQPLKWPIKLKHGGASAVATELVLPLVQAQMARQLELEALLAVIKEKDGVISKVLDKLDGMGARLDQIFPALAASGKRKITRAFAESRVKGLAPYEKDDFLQQIGQADGEGNSDLLLDGPGQPKDVQDLVKNVFGSSSGLKHHSSLDYSDSPALNNWWKDLGEGSGKIGKAVLVERNISGNGSNGKETPSPAPSSKRATRDRKKKDDEDDNDDDFEVQATPPHLLSARKQGTNKRKSPQPVCDDDASTASEVDDDFDTQIPDSNPPPETRTPTKPRATAPAPKPTRLGTIGKKKQPEPEPEPEVDQDLDAATESGSETGSENEEPVGNTKDDDSDTASDAEDASDSELPPPKPTAKAKKGGLGRIGGLGKAKNTSKAKPAEDAGMTEPHPSSKTAAGEDDTESDDATARPGPSNKPSKPVRRLGVIGDKGAAKQQASTALSGDVVGDKRGRPASRDENKEPAARETSEERANRRREELQQQLAKKAAQGPAKKKRKF</sequence>
<organism evidence="11">
    <name type="scientific">Pyricularia oryzae (strain Y34)</name>
    <name type="common">Rice blast fungus</name>
    <name type="synonym">Magnaporthe oryzae</name>
    <dbReference type="NCBI Taxonomy" id="1143189"/>
    <lineage>
        <taxon>Eukaryota</taxon>
        <taxon>Fungi</taxon>
        <taxon>Dikarya</taxon>
        <taxon>Ascomycota</taxon>
        <taxon>Pezizomycotina</taxon>
        <taxon>Sordariomycetes</taxon>
        <taxon>Sordariomycetidae</taxon>
        <taxon>Magnaporthales</taxon>
        <taxon>Pyriculariaceae</taxon>
        <taxon>Pyricularia</taxon>
    </lineage>
</organism>
<feature type="compositionally biased region" description="Low complexity" evidence="8">
    <location>
        <begin position="604"/>
        <end position="615"/>
    </location>
</feature>
<evidence type="ECO:0000259" key="10">
    <source>
        <dbReference type="Pfam" id="PF21928"/>
    </source>
</evidence>
<dbReference type="PANTHER" id="PTHR32235">
    <property type="entry name" value="NON-HOMOLOGOUS END-JOINING FACTOR 1"/>
    <property type="match status" value="1"/>
</dbReference>
<dbReference type="GO" id="GO:0006303">
    <property type="term" value="P:double-strand break repair via nonhomologous end joining"/>
    <property type="evidence" value="ECO:0007669"/>
    <property type="project" value="TreeGrafter"/>
</dbReference>